<protein>
    <recommendedName>
        <fullName evidence="5 10">Uracil-DNA glycosylase</fullName>
        <shortName evidence="10">UDG</shortName>
        <ecNumber evidence="4 10">3.2.2.27</ecNumber>
    </recommendedName>
</protein>
<evidence type="ECO:0000256" key="10">
    <source>
        <dbReference type="HAMAP-Rule" id="MF_00148"/>
    </source>
</evidence>
<dbReference type="SMART" id="SM00987">
    <property type="entry name" value="UreE_C"/>
    <property type="match status" value="1"/>
</dbReference>
<feature type="active site" description="Proton acceptor" evidence="10 11">
    <location>
        <position position="84"/>
    </location>
</feature>
<dbReference type="Pfam" id="PF03167">
    <property type="entry name" value="UDG"/>
    <property type="match status" value="1"/>
</dbReference>
<proteinExistence type="inferred from homology"/>
<evidence type="ECO:0000313" key="15">
    <source>
        <dbReference type="Proteomes" id="UP000181981"/>
    </source>
</evidence>
<dbReference type="PANTHER" id="PTHR11264">
    <property type="entry name" value="URACIL-DNA GLYCOSYLASE"/>
    <property type="match status" value="1"/>
</dbReference>
<dbReference type="NCBIfam" id="TIGR00628">
    <property type="entry name" value="ung"/>
    <property type="match status" value="1"/>
</dbReference>
<keyword evidence="7 10" id="KW-0227">DNA damage</keyword>
<evidence type="ECO:0000256" key="5">
    <source>
        <dbReference type="ARBA" id="ARBA00018429"/>
    </source>
</evidence>
<comment type="similarity">
    <text evidence="3 10 12">Belongs to the uracil-DNA glycosylase (UDG) superfamily. UNG family.</text>
</comment>
<comment type="catalytic activity">
    <reaction evidence="1 10 12">
        <text>Hydrolyzes single-stranded DNA or mismatched double-stranded DNA and polynucleotides, releasing free uracil.</text>
        <dbReference type="EC" id="3.2.2.27"/>
    </reaction>
</comment>
<dbReference type="NCBIfam" id="NF003589">
    <property type="entry name" value="PRK05254.1-2"/>
    <property type="match status" value="1"/>
</dbReference>
<evidence type="ECO:0000256" key="9">
    <source>
        <dbReference type="ARBA" id="ARBA00023204"/>
    </source>
</evidence>
<dbReference type="SMART" id="SM00986">
    <property type="entry name" value="UDG"/>
    <property type="match status" value="1"/>
</dbReference>
<evidence type="ECO:0000256" key="6">
    <source>
        <dbReference type="ARBA" id="ARBA00022490"/>
    </source>
</evidence>
<dbReference type="NCBIfam" id="NF003588">
    <property type="entry name" value="PRK05254.1-1"/>
    <property type="match status" value="1"/>
</dbReference>
<gene>
    <name evidence="10" type="primary">ung</name>
    <name evidence="14" type="ORF">SAMN05444285_14414</name>
</gene>
<dbReference type="CDD" id="cd10027">
    <property type="entry name" value="UDG-F1-like"/>
    <property type="match status" value="1"/>
</dbReference>
<reference evidence="14 15" key="1">
    <citation type="submission" date="2016-10" db="EMBL/GenBank/DDBJ databases">
        <authorList>
            <person name="de Groot N.N."/>
        </authorList>
    </citation>
    <scope>NUCLEOTIDE SEQUENCE [LARGE SCALE GENOMIC DNA]</scope>
    <source>
        <strain evidence="14 15">DSM 25947</strain>
    </source>
</reference>
<dbReference type="NCBIfam" id="NF003591">
    <property type="entry name" value="PRK05254.1-4"/>
    <property type="match status" value="1"/>
</dbReference>
<evidence type="ECO:0000256" key="1">
    <source>
        <dbReference type="ARBA" id="ARBA00001400"/>
    </source>
</evidence>
<dbReference type="InterPro" id="IPR018085">
    <property type="entry name" value="Ura-DNA_Glyclase_AS"/>
</dbReference>
<dbReference type="GO" id="GO:0004844">
    <property type="term" value="F:uracil DNA N-glycosylase activity"/>
    <property type="evidence" value="ECO:0007669"/>
    <property type="project" value="UniProtKB-UniRule"/>
</dbReference>
<keyword evidence="9 10" id="KW-0234">DNA repair</keyword>
<dbReference type="PROSITE" id="PS00130">
    <property type="entry name" value="U_DNA_GLYCOSYLASE"/>
    <property type="match status" value="1"/>
</dbReference>
<evidence type="ECO:0000313" key="14">
    <source>
        <dbReference type="EMBL" id="SEU10013.1"/>
    </source>
</evidence>
<evidence type="ECO:0000256" key="4">
    <source>
        <dbReference type="ARBA" id="ARBA00012030"/>
    </source>
</evidence>
<keyword evidence="8 10" id="KW-0378">Hydrolase</keyword>
<dbReference type="Proteomes" id="UP000181981">
    <property type="component" value="Unassembled WGS sequence"/>
</dbReference>
<dbReference type="InterPro" id="IPR036895">
    <property type="entry name" value="Uracil-DNA_glycosylase-like_sf"/>
</dbReference>
<dbReference type="FunFam" id="3.40.470.10:FF:000001">
    <property type="entry name" value="Uracil-DNA glycosylase"/>
    <property type="match status" value="1"/>
</dbReference>
<evidence type="ECO:0000256" key="2">
    <source>
        <dbReference type="ARBA" id="ARBA00002631"/>
    </source>
</evidence>
<name>A0A1I0JIM6_9BACT</name>
<feature type="domain" description="Uracil-DNA glycosylase-like" evidence="13">
    <location>
        <begin position="69"/>
        <end position="229"/>
    </location>
</feature>
<dbReference type="GO" id="GO:0005737">
    <property type="term" value="C:cytoplasm"/>
    <property type="evidence" value="ECO:0007669"/>
    <property type="project" value="UniProtKB-SubCell"/>
</dbReference>
<evidence type="ECO:0000256" key="11">
    <source>
        <dbReference type="PROSITE-ProRule" id="PRU10072"/>
    </source>
</evidence>
<dbReference type="InterPro" id="IPR002043">
    <property type="entry name" value="UDG_fam1"/>
</dbReference>
<comment type="function">
    <text evidence="2 10 12">Excises uracil residues from the DNA which can arise as a result of misincorporation of dUMP residues by DNA polymerase or due to deamination of cytosine.</text>
</comment>
<dbReference type="PANTHER" id="PTHR11264:SF0">
    <property type="entry name" value="URACIL-DNA GLYCOSYLASE"/>
    <property type="match status" value="1"/>
</dbReference>
<evidence type="ECO:0000259" key="13">
    <source>
        <dbReference type="SMART" id="SM00986"/>
    </source>
</evidence>
<keyword evidence="6 10" id="KW-0963">Cytoplasm</keyword>
<dbReference type="EMBL" id="FOHT01000044">
    <property type="protein sequence ID" value="SEU10013.1"/>
    <property type="molecule type" value="Genomic_DNA"/>
</dbReference>
<dbReference type="SUPFAM" id="SSF52141">
    <property type="entry name" value="Uracil-DNA glycosylase-like"/>
    <property type="match status" value="1"/>
</dbReference>
<organism evidence="14 15">
    <name type="scientific">Draconibacterium orientale</name>
    <dbReference type="NCBI Taxonomy" id="1168034"/>
    <lineage>
        <taxon>Bacteria</taxon>
        <taxon>Pseudomonadati</taxon>
        <taxon>Bacteroidota</taxon>
        <taxon>Bacteroidia</taxon>
        <taxon>Marinilabiliales</taxon>
        <taxon>Prolixibacteraceae</taxon>
        <taxon>Draconibacterium</taxon>
    </lineage>
</organism>
<dbReference type="Gene3D" id="3.40.470.10">
    <property type="entry name" value="Uracil-DNA glycosylase-like domain"/>
    <property type="match status" value="1"/>
</dbReference>
<evidence type="ECO:0000256" key="7">
    <source>
        <dbReference type="ARBA" id="ARBA00022763"/>
    </source>
</evidence>
<dbReference type="EC" id="3.2.2.27" evidence="4 10"/>
<comment type="subcellular location">
    <subcellularLocation>
        <location evidence="10">Cytoplasm</location>
    </subcellularLocation>
</comment>
<dbReference type="AlphaFoldDB" id="A0A1I0JIM6"/>
<accession>A0A1I0JIM6</accession>
<dbReference type="GO" id="GO:0097510">
    <property type="term" value="P:base-excision repair, AP site formation via deaminated base removal"/>
    <property type="evidence" value="ECO:0007669"/>
    <property type="project" value="TreeGrafter"/>
</dbReference>
<sequence length="239" mass="27461">MEFSGQLIFLFLGENYTHFMEVKIEEGWRKQLKEEFEKDYFSELSAFVRNEYKTQRIYPPGKLIFNAFDKCPFEKLKVVIIGQDPYHGPGQAHGLCFSVNEGIKFPPSLRNIFKELNSDVGKPIPESGDLTDWARQGILLINATLTVRAHQAASHQKKGWEQFTDAVIKKISAEKENVVFLLWGNYAISKSKFIDQEKHFVLTSVHPSPLSASRGFFGNKHFSRTNEFLVSKGLEPIKW</sequence>
<dbReference type="InterPro" id="IPR005122">
    <property type="entry name" value="Uracil-DNA_glycosylase-like"/>
</dbReference>
<evidence type="ECO:0000256" key="3">
    <source>
        <dbReference type="ARBA" id="ARBA00008184"/>
    </source>
</evidence>
<dbReference type="HAMAP" id="MF_00148">
    <property type="entry name" value="UDG"/>
    <property type="match status" value="1"/>
</dbReference>
<dbReference type="NCBIfam" id="NF003592">
    <property type="entry name" value="PRK05254.1-5"/>
    <property type="match status" value="1"/>
</dbReference>
<evidence type="ECO:0000256" key="12">
    <source>
        <dbReference type="RuleBase" id="RU003780"/>
    </source>
</evidence>
<evidence type="ECO:0000256" key="8">
    <source>
        <dbReference type="ARBA" id="ARBA00022801"/>
    </source>
</evidence>